<dbReference type="AlphaFoldDB" id="U9U5K0"/>
<evidence type="ECO:0000259" key="2">
    <source>
        <dbReference type="Pfam" id="PF05699"/>
    </source>
</evidence>
<feature type="domain" description="HAT C-terminal dimerisation" evidence="2">
    <location>
        <begin position="58"/>
        <end position="111"/>
    </location>
</feature>
<name>U9U5K0_RHIID</name>
<gene>
    <name evidence="3" type="ORF">GLOINDRAFT_322127</name>
</gene>
<dbReference type="GO" id="GO:0046983">
    <property type="term" value="F:protein dimerization activity"/>
    <property type="evidence" value="ECO:0007669"/>
    <property type="project" value="InterPro"/>
</dbReference>
<organism evidence="3">
    <name type="scientific">Rhizophagus irregularis (strain DAOM 181602 / DAOM 197198 / MUCL 43194)</name>
    <name type="common">Arbuscular mycorrhizal fungus</name>
    <name type="synonym">Glomus intraradices</name>
    <dbReference type="NCBI Taxonomy" id="747089"/>
    <lineage>
        <taxon>Eukaryota</taxon>
        <taxon>Fungi</taxon>
        <taxon>Fungi incertae sedis</taxon>
        <taxon>Mucoromycota</taxon>
        <taxon>Glomeromycotina</taxon>
        <taxon>Glomeromycetes</taxon>
        <taxon>Glomerales</taxon>
        <taxon>Glomeraceae</taxon>
        <taxon>Rhizophagus</taxon>
    </lineage>
</organism>
<protein>
    <recommendedName>
        <fullName evidence="2">HAT C-terminal dimerisation domain-containing protein</fullName>
    </recommendedName>
</protein>
<feature type="non-terminal residue" evidence="3">
    <location>
        <position position="1"/>
    </location>
</feature>
<accession>U9U5K0</accession>
<evidence type="ECO:0000256" key="1">
    <source>
        <dbReference type="SAM" id="MobiDB-lite"/>
    </source>
</evidence>
<feature type="region of interest" description="Disordered" evidence="1">
    <location>
        <begin position="137"/>
        <end position="159"/>
    </location>
</feature>
<dbReference type="SUPFAM" id="SSF53098">
    <property type="entry name" value="Ribonuclease H-like"/>
    <property type="match status" value="1"/>
</dbReference>
<dbReference type="InterPro" id="IPR012337">
    <property type="entry name" value="RNaseH-like_sf"/>
</dbReference>
<evidence type="ECO:0000313" key="3">
    <source>
        <dbReference type="EMBL" id="ESA15654.1"/>
    </source>
</evidence>
<dbReference type="HOGENOM" id="CLU_129091_0_0_1"/>
<proteinExistence type="predicted"/>
<dbReference type="Pfam" id="PF05699">
    <property type="entry name" value="Dimer_Tnp_hAT"/>
    <property type="match status" value="1"/>
</dbReference>
<dbReference type="InterPro" id="IPR008906">
    <property type="entry name" value="HATC_C_dom"/>
</dbReference>
<dbReference type="EMBL" id="KI281773">
    <property type="protein sequence ID" value="ESA15654.1"/>
    <property type="molecule type" value="Genomic_DNA"/>
</dbReference>
<sequence>RAKYRWDNFLYNPAVIVAYRLDPRFNGELVNSGNWHDIIEEEIIRIARKENEVRNLLKSRYPLLSSVAIKVLSIPASSAASKRNWSTYNFIHSKLRNRMVIDRAEKLVYIYWNIRILRELDVPLTVKELIKSSVKMSDLESDDEKLGEESDKELEGDIDSNFKTLTEYEENEFDLDLDD</sequence>
<reference evidence="3" key="1">
    <citation type="submission" date="2013-07" db="EMBL/GenBank/DDBJ databases">
        <title>The genome of an arbuscular mycorrhizal fungus provides insights into the evolution of the oldest plant symbiosis.</title>
        <authorList>
            <consortium name="DOE Joint Genome Institute"/>
            <person name="Tisserant E."/>
            <person name="Malbreil M."/>
            <person name="Kuo A."/>
            <person name="Kohler A."/>
            <person name="Symeonidi A."/>
            <person name="Balestrini R."/>
            <person name="Charron P."/>
            <person name="Duensing N."/>
            <person name="Frei-dit-Frey N."/>
            <person name="Gianinazzi-Pearson V."/>
            <person name="Gilbert B."/>
            <person name="Handa Y."/>
            <person name="Hijri M."/>
            <person name="Kaul R."/>
            <person name="Kawaguchi M."/>
            <person name="Krajinski F."/>
            <person name="Lammers P."/>
            <person name="Lapierre D."/>
            <person name="Masclaux F.G."/>
            <person name="Murat C."/>
            <person name="Morin E."/>
            <person name="Ndikumana S."/>
            <person name="Pagni M."/>
            <person name="Petitpierre D."/>
            <person name="Requena N."/>
            <person name="Rosikiewicz P."/>
            <person name="Riley R."/>
            <person name="Saito K."/>
            <person name="San Clemente H."/>
            <person name="Shapiro H."/>
            <person name="van Tuinen D."/>
            <person name="Becard G."/>
            <person name="Bonfante P."/>
            <person name="Paszkowski U."/>
            <person name="Shachar-Hill Y."/>
            <person name="Young J.P."/>
            <person name="Sanders I.R."/>
            <person name="Henrissat B."/>
            <person name="Rensing S.A."/>
            <person name="Grigoriev I.V."/>
            <person name="Corradi N."/>
            <person name="Roux C."/>
            <person name="Martin F."/>
        </authorList>
    </citation>
    <scope>NUCLEOTIDE SEQUENCE</scope>
    <source>
        <strain evidence="3">DAOM 197198</strain>
    </source>
</reference>